<dbReference type="eggNOG" id="COG2407">
    <property type="taxonomic scope" value="Bacteria"/>
</dbReference>
<dbReference type="InterPro" id="IPR015888">
    <property type="entry name" value="Fuc_isomerase_C"/>
</dbReference>
<dbReference type="OrthoDB" id="5838738at2"/>
<keyword evidence="1 4" id="KW-0413">Isomerase</keyword>
<dbReference type="Proteomes" id="UP000003490">
    <property type="component" value="Unassembled WGS sequence"/>
</dbReference>
<dbReference type="InterPro" id="IPR004216">
    <property type="entry name" value="Fuc/Ara_isomerase_C"/>
</dbReference>
<proteinExistence type="predicted"/>
<evidence type="ECO:0000256" key="2">
    <source>
        <dbReference type="ARBA" id="ARBA00023277"/>
    </source>
</evidence>
<dbReference type="SUPFAM" id="SSF53743">
    <property type="entry name" value="FucI/AraA N-terminal and middle domains"/>
    <property type="match status" value="1"/>
</dbReference>
<dbReference type="PANTHER" id="PTHR36120">
    <property type="entry name" value="FUCOSE ISOMERASE"/>
    <property type="match status" value="1"/>
</dbReference>
<organism evidence="4 6">
    <name type="scientific">[Clostridium] leptum DSM 753</name>
    <dbReference type="NCBI Taxonomy" id="428125"/>
    <lineage>
        <taxon>Bacteria</taxon>
        <taxon>Bacillati</taxon>
        <taxon>Bacillota</taxon>
        <taxon>Clostridia</taxon>
        <taxon>Eubacteriales</taxon>
        <taxon>Oscillospiraceae</taxon>
        <taxon>Oscillospiraceae incertae sedis</taxon>
    </lineage>
</organism>
<comment type="caution">
    <text evidence="4">The sequence shown here is derived from an EMBL/GenBank/DDBJ whole genome shotgun (WGS) entry which is preliminary data.</text>
</comment>
<evidence type="ECO:0000313" key="5">
    <source>
        <dbReference type="EMBL" id="PEQ24133.1"/>
    </source>
</evidence>
<dbReference type="GO" id="GO:0008736">
    <property type="term" value="F:L-fucose isomerase activity"/>
    <property type="evidence" value="ECO:0007669"/>
    <property type="project" value="InterPro"/>
</dbReference>
<dbReference type="HOGENOM" id="CLU_045643_1_0_9"/>
<dbReference type="Pfam" id="PF02952">
    <property type="entry name" value="Fucose_iso_C"/>
    <property type="match status" value="1"/>
</dbReference>
<feature type="domain" description="L-fucose isomerase C-terminal" evidence="3">
    <location>
        <begin position="348"/>
        <end position="471"/>
    </location>
</feature>
<dbReference type="Proteomes" id="UP000220611">
    <property type="component" value="Unassembled WGS sequence"/>
</dbReference>
<accession>A7VPY7</accession>
<dbReference type="EMBL" id="NOXF01000007">
    <property type="protein sequence ID" value="PEQ24133.1"/>
    <property type="molecule type" value="Genomic_DNA"/>
</dbReference>
<protein>
    <submittedName>
        <fullName evidence="4">L-fucose isomerase, C-terminal domain protein</fullName>
    </submittedName>
</protein>
<evidence type="ECO:0000259" key="3">
    <source>
        <dbReference type="Pfam" id="PF02952"/>
    </source>
</evidence>
<dbReference type="GO" id="GO:0006004">
    <property type="term" value="P:fucose metabolic process"/>
    <property type="evidence" value="ECO:0007669"/>
    <property type="project" value="InterPro"/>
</dbReference>
<keyword evidence="2" id="KW-0119">Carbohydrate metabolism</keyword>
<name>A7VPY7_9FIRM</name>
<dbReference type="GO" id="GO:0005737">
    <property type="term" value="C:cytoplasm"/>
    <property type="evidence" value="ECO:0007669"/>
    <property type="project" value="InterPro"/>
</dbReference>
<dbReference type="AlphaFoldDB" id="A7VPY7"/>
<reference evidence="4 6" key="1">
    <citation type="submission" date="2007-08" db="EMBL/GenBank/DDBJ databases">
        <title>Draft genome sequence of Clostridium leptum (DSM 753).</title>
        <authorList>
            <person name="Sudarsanam P."/>
            <person name="Ley R."/>
            <person name="Guruge J."/>
            <person name="Turnbaugh P.J."/>
            <person name="Mahowald M."/>
            <person name="Liep D."/>
            <person name="Gordon J."/>
        </authorList>
    </citation>
    <scope>NUCLEOTIDE SEQUENCE [LARGE SCALE GENOMIC DNA]</scope>
    <source>
        <strain evidence="4 6">DSM 753</strain>
    </source>
</reference>
<reference evidence="5 7" key="3">
    <citation type="submission" date="2017-07" db="EMBL/GenBank/DDBJ databases">
        <title>Prevalence of linear plasmids in Cutibacterium (Propionibacterium) acnes isolates obtained from prostatic tissue.</title>
        <authorList>
            <person name="Davidsson S."/>
            <person name="Carlsson J."/>
            <person name="Molling P."/>
            <person name="Andren O."/>
            <person name="Andersson S.-O."/>
            <person name="Brzuszkiewicz E."/>
            <person name="Poehlein A."/>
            <person name="Al-Zeer M."/>
            <person name="Brinkmann V."/>
            <person name="Scavenius C."/>
            <person name="Nazipi S."/>
            <person name="Soderquist B."/>
            <person name="Bruggemann H."/>
        </authorList>
    </citation>
    <scope>NUCLEOTIDE SEQUENCE [LARGE SCALE GENOMIC DNA]</scope>
    <source>
        <strain evidence="5 7">DSM 753</strain>
    </source>
</reference>
<dbReference type="InterPro" id="IPR009015">
    <property type="entry name" value="Fucose_isomerase_N/cen_sf"/>
</dbReference>
<evidence type="ECO:0000313" key="7">
    <source>
        <dbReference type="Proteomes" id="UP000220611"/>
    </source>
</evidence>
<dbReference type="SUPFAM" id="SSF50443">
    <property type="entry name" value="FucI/AraA C-terminal domain-like"/>
    <property type="match status" value="1"/>
</dbReference>
<keyword evidence="7" id="KW-1185">Reference proteome</keyword>
<evidence type="ECO:0000313" key="4">
    <source>
        <dbReference type="EMBL" id="EDO62492.1"/>
    </source>
</evidence>
<sequence>MKKQLKIGFVPSSWESWDGNQYTGRGHLAEEMRDRCLAAMEKVGVAEIIVPGKELTQGGLVASVEDGAKAAELFLKENIDALVIGNMNFGMEVAVGEVLSYMRKDLPILHFCTKSGPISDQGNRSTDNWCGQFMTVSAIKRRGFTYTHILTCNPEEERFTEEYANFVRAMYTLKCFKQAKIGQLGVRPLLFESQYFSEENFQRRFGQMLRTMDLATVFDRLDHIPEDDPEVQETLKDLTSGVVCEMNQEKFPLLARYEVALKHIYKELGADCMAVCCWEMLQTRYGIAGCSTFARLNDQGYLTACEVDVLGALSMLAASAAGLEQTPPIFIDWTDLHPTEENCWLAWHCGNAAPSQCACGCQQKLRLNERLSVWSDNCDGSIEFNLAEGPVTCLRLVEYDGEYTMFIGTGEIVDIDPYIRGTYGWVKVKDIEAWEQKMIDAGVVHHGVLIRDPKAADALELFCKYAGIRVVRAE</sequence>
<gene>
    <name evidence="5" type="ORF">CH238_09590</name>
    <name evidence="4" type="ORF">CLOLEP_00614</name>
</gene>
<dbReference type="PANTHER" id="PTHR36120:SF1">
    <property type="entry name" value="L-FUCOSE ISOMERASE C-TERMINAL DOMAIN-CONTAINING PROTEIN"/>
    <property type="match status" value="1"/>
</dbReference>
<dbReference type="EMBL" id="ABCB02000014">
    <property type="protein sequence ID" value="EDO62492.1"/>
    <property type="molecule type" value="Genomic_DNA"/>
</dbReference>
<evidence type="ECO:0000256" key="1">
    <source>
        <dbReference type="ARBA" id="ARBA00023235"/>
    </source>
</evidence>
<reference evidence="4 6" key="2">
    <citation type="submission" date="2007-08" db="EMBL/GenBank/DDBJ databases">
        <authorList>
            <person name="Fulton L."/>
            <person name="Clifton S."/>
            <person name="Fulton B."/>
            <person name="Xu J."/>
            <person name="Minx P."/>
            <person name="Pepin K.H."/>
            <person name="Johnson M."/>
            <person name="Thiruvilangam P."/>
            <person name="Bhonagiri V."/>
            <person name="Nash W.E."/>
            <person name="Wang C."/>
            <person name="Mardis E.R."/>
            <person name="Wilson R.K."/>
        </authorList>
    </citation>
    <scope>NUCLEOTIDE SEQUENCE [LARGE SCALE GENOMIC DNA]</scope>
    <source>
        <strain evidence="4 6">DSM 753</strain>
    </source>
</reference>
<evidence type="ECO:0000313" key="6">
    <source>
        <dbReference type="Proteomes" id="UP000003490"/>
    </source>
</evidence>